<feature type="domain" description="Mandelate racemase/muconate lactonizing enzyme C-terminal" evidence="2">
    <location>
        <begin position="145"/>
        <end position="261"/>
    </location>
</feature>
<dbReference type="SUPFAM" id="SSF54826">
    <property type="entry name" value="Enolase N-terminal domain-like"/>
    <property type="match status" value="1"/>
</dbReference>
<dbReference type="InterPro" id="IPR013342">
    <property type="entry name" value="Mandelate_racemase_C"/>
</dbReference>
<dbReference type="SUPFAM" id="SSF51604">
    <property type="entry name" value="Enolase C-terminal domain-like"/>
    <property type="match status" value="1"/>
</dbReference>
<dbReference type="PANTHER" id="PTHR48073">
    <property type="entry name" value="O-SUCCINYLBENZOATE SYNTHASE-RELATED"/>
    <property type="match status" value="1"/>
</dbReference>
<accession>A0ABX0HPA9</accession>
<dbReference type="InterPro" id="IPR029017">
    <property type="entry name" value="Enolase-like_N"/>
</dbReference>
<gene>
    <name evidence="3" type="ORF">G7087_00805</name>
</gene>
<dbReference type="EMBL" id="JAAOCD010000001">
    <property type="protein sequence ID" value="NHK96907.1"/>
    <property type="molecule type" value="Genomic_DNA"/>
</dbReference>
<sequence>MSAAPLRLTLGAPQRVGCGTVVVRGTARPRVALRVALTAGALAGHGEALPLAGFSPDDADSVEDTLAALAGSELALPAAGTPAARLDAALAPHAARLARTPSARFALECALLDAASQAEGRSAAEWLAGGHALQPVPVSVLLPDDERAPAVAAAAAARGHRVLKLKITIPGRGNTDEDRRLAAVRAAADAAAGPGTVALRLDANGALAPADAPARLAALAQHGVELVEEPCRGIPPPLPLPWAADESLADPARVAALLALPPERRPAAWVLKPALLGLARCLTLADAAAAAGIGLIVTHAFDGDTGFAAACALAQALPVPPLPCGLAPHAGLGRAWPDLPGLPVRDGTGLL</sequence>
<protein>
    <submittedName>
        <fullName evidence="3">O-succinylbenzoate synthase</fullName>
    </submittedName>
</protein>
<dbReference type="InterPro" id="IPR018110">
    <property type="entry name" value="Mandel_Rmase/mucon_lact_enz_CS"/>
</dbReference>
<keyword evidence="1" id="KW-0479">Metal-binding</keyword>
<keyword evidence="4" id="KW-1185">Reference proteome</keyword>
<dbReference type="RefSeq" id="WP_051141733.1">
    <property type="nucleotide sequence ID" value="NZ_JAAOCD010000001.1"/>
</dbReference>
<dbReference type="Gene3D" id="3.20.20.120">
    <property type="entry name" value="Enolase-like C-terminal domain"/>
    <property type="match status" value="1"/>
</dbReference>
<evidence type="ECO:0000313" key="3">
    <source>
        <dbReference type="EMBL" id="NHK96907.1"/>
    </source>
</evidence>
<dbReference type="InterPro" id="IPR029065">
    <property type="entry name" value="Enolase_C-like"/>
</dbReference>
<dbReference type="Proteomes" id="UP000802098">
    <property type="component" value="Unassembled WGS sequence"/>
</dbReference>
<dbReference type="Gene3D" id="3.30.390.10">
    <property type="entry name" value="Enolase-like, N-terminal domain"/>
    <property type="match status" value="1"/>
</dbReference>
<dbReference type="Pfam" id="PF13378">
    <property type="entry name" value="MR_MLE_C"/>
    <property type="match status" value="1"/>
</dbReference>
<dbReference type="PANTHER" id="PTHR48073:SF2">
    <property type="entry name" value="O-SUCCINYLBENZOATE SYNTHASE"/>
    <property type="match status" value="1"/>
</dbReference>
<name>A0ABX0HPA9_9BURK</name>
<organism evidence="3 4">
    <name type="scientific">Rubrivivax benzoatilyticus</name>
    <dbReference type="NCBI Taxonomy" id="316997"/>
    <lineage>
        <taxon>Bacteria</taxon>
        <taxon>Pseudomonadati</taxon>
        <taxon>Pseudomonadota</taxon>
        <taxon>Betaproteobacteria</taxon>
        <taxon>Burkholderiales</taxon>
        <taxon>Sphaerotilaceae</taxon>
        <taxon>Rubrivivax</taxon>
    </lineage>
</organism>
<evidence type="ECO:0000259" key="2">
    <source>
        <dbReference type="SMART" id="SM00922"/>
    </source>
</evidence>
<comment type="caution">
    <text evidence="3">The sequence shown here is derived from an EMBL/GenBank/DDBJ whole genome shotgun (WGS) entry which is preliminary data.</text>
</comment>
<evidence type="ECO:0000256" key="1">
    <source>
        <dbReference type="ARBA" id="ARBA00022723"/>
    </source>
</evidence>
<evidence type="ECO:0000313" key="4">
    <source>
        <dbReference type="Proteomes" id="UP000802098"/>
    </source>
</evidence>
<dbReference type="SMART" id="SM00922">
    <property type="entry name" value="MR_MLE"/>
    <property type="match status" value="1"/>
</dbReference>
<dbReference type="InterPro" id="IPR036849">
    <property type="entry name" value="Enolase-like_C_sf"/>
</dbReference>
<dbReference type="PROSITE" id="PS00909">
    <property type="entry name" value="MR_MLE_2"/>
    <property type="match status" value="1"/>
</dbReference>
<reference evidence="3 4" key="1">
    <citation type="submission" date="2020-03" db="EMBL/GenBank/DDBJ databases">
        <title>Rubrivivax benzoatilyticus JA2 (sequenced after 10 years sub-culturing).</title>
        <authorList>
            <person name="Gupta D."/>
            <person name="Chintalapati S."/>
            <person name="Chintalapati V.R."/>
        </authorList>
    </citation>
    <scope>NUCLEOTIDE SEQUENCE [LARGE SCALE GENOMIC DNA]</scope>
    <source>
        <strain evidence="3 4">JA2-Mal</strain>
    </source>
</reference>
<proteinExistence type="predicted"/>